<dbReference type="Proteomes" id="UP001205843">
    <property type="component" value="Unassembled WGS sequence"/>
</dbReference>
<dbReference type="SUPFAM" id="SSF53474">
    <property type="entry name" value="alpha/beta-Hydrolases"/>
    <property type="match status" value="1"/>
</dbReference>
<evidence type="ECO:0000313" key="3">
    <source>
        <dbReference type="Proteomes" id="UP001205843"/>
    </source>
</evidence>
<dbReference type="GO" id="GO:0016020">
    <property type="term" value="C:membrane"/>
    <property type="evidence" value="ECO:0007669"/>
    <property type="project" value="TreeGrafter"/>
</dbReference>
<gene>
    <name evidence="2" type="ORF">J2T57_001071</name>
</gene>
<reference evidence="2" key="1">
    <citation type="submission" date="2022-03" db="EMBL/GenBank/DDBJ databases">
        <title>Genomic Encyclopedia of Type Strains, Phase III (KMG-III): the genomes of soil and plant-associated and newly described type strains.</title>
        <authorList>
            <person name="Whitman W."/>
        </authorList>
    </citation>
    <scope>NUCLEOTIDE SEQUENCE</scope>
    <source>
        <strain evidence="2">ANL 6-2</strain>
    </source>
</reference>
<protein>
    <submittedName>
        <fullName evidence="2">Pimeloyl-ACP methyl ester carboxylesterase</fullName>
    </submittedName>
</protein>
<dbReference type="InterPro" id="IPR050266">
    <property type="entry name" value="AB_hydrolase_sf"/>
</dbReference>
<evidence type="ECO:0000259" key="1">
    <source>
        <dbReference type="SMART" id="SM00824"/>
    </source>
</evidence>
<feature type="domain" description="Thioesterase TesA-like" evidence="1">
    <location>
        <begin position="46"/>
        <end position="188"/>
    </location>
</feature>
<dbReference type="PANTHER" id="PTHR43798:SF33">
    <property type="entry name" value="HYDROLASE, PUTATIVE (AFU_ORTHOLOGUE AFUA_2G14860)-RELATED"/>
    <property type="match status" value="1"/>
</dbReference>
<organism evidence="2 3">
    <name type="scientific">Natronocella acetinitrilica</name>
    <dbReference type="NCBI Taxonomy" id="414046"/>
    <lineage>
        <taxon>Bacteria</taxon>
        <taxon>Pseudomonadati</taxon>
        <taxon>Pseudomonadota</taxon>
        <taxon>Gammaproteobacteria</taxon>
        <taxon>Chromatiales</taxon>
        <taxon>Ectothiorhodospiraceae</taxon>
        <taxon>Natronocella</taxon>
    </lineage>
</organism>
<dbReference type="Pfam" id="PF12697">
    <property type="entry name" value="Abhydrolase_6"/>
    <property type="match status" value="1"/>
</dbReference>
<dbReference type="AlphaFoldDB" id="A0AAE3KFE8"/>
<dbReference type="PANTHER" id="PTHR43798">
    <property type="entry name" value="MONOACYLGLYCEROL LIPASE"/>
    <property type="match status" value="1"/>
</dbReference>
<dbReference type="Gene3D" id="3.40.50.1820">
    <property type="entry name" value="alpha/beta hydrolase"/>
    <property type="match status" value="1"/>
</dbReference>
<dbReference type="SMART" id="SM00824">
    <property type="entry name" value="PKS_TE"/>
    <property type="match status" value="1"/>
</dbReference>
<sequence length="260" mass="28588">MRQVTARTADGQPMTVSVRDGNADKPTVLFIHGWTCRRAYWEPQIEALPGEYPVLAPDLPGHGDTPAPDRADWTIEGLAEDVCQLVAEHAEADVILVGHSMGGAVALEAAARLDQQARGVILADTFVIDYGGLDADTQEQIHKSFRDDFSEAIAALVENTSTEITPDTLKERLRTEMAQADPAWALPLWKSLLAWSPAAAFERMQCPVHAINGKLIPESSRERWSAHMTETVMPDSGHFLQMEAPQVFNGHLLDALRRFG</sequence>
<dbReference type="RefSeq" id="WP_253475355.1">
    <property type="nucleotide sequence ID" value="NZ_JALJXV010000002.1"/>
</dbReference>
<dbReference type="InterPro" id="IPR020802">
    <property type="entry name" value="TesA-like"/>
</dbReference>
<accession>A0AAE3KFE8</accession>
<comment type="caution">
    <text evidence="2">The sequence shown here is derived from an EMBL/GenBank/DDBJ whole genome shotgun (WGS) entry which is preliminary data.</text>
</comment>
<evidence type="ECO:0000313" key="2">
    <source>
        <dbReference type="EMBL" id="MCP1673972.1"/>
    </source>
</evidence>
<dbReference type="EMBL" id="JALJXV010000002">
    <property type="protein sequence ID" value="MCP1673972.1"/>
    <property type="molecule type" value="Genomic_DNA"/>
</dbReference>
<dbReference type="InterPro" id="IPR000073">
    <property type="entry name" value="AB_hydrolase_1"/>
</dbReference>
<dbReference type="CDD" id="cd00741">
    <property type="entry name" value="Lipase"/>
    <property type="match status" value="1"/>
</dbReference>
<name>A0AAE3KFE8_9GAMM</name>
<keyword evidence="3" id="KW-1185">Reference proteome</keyword>
<dbReference type="InterPro" id="IPR029058">
    <property type="entry name" value="AB_hydrolase_fold"/>
</dbReference>
<dbReference type="PRINTS" id="PR00111">
    <property type="entry name" value="ABHYDROLASE"/>
</dbReference>
<proteinExistence type="predicted"/>